<dbReference type="InterPro" id="IPR036388">
    <property type="entry name" value="WH-like_DNA-bd_sf"/>
</dbReference>
<dbReference type="Proteomes" id="UP001600894">
    <property type="component" value="Unassembled WGS sequence"/>
</dbReference>
<dbReference type="Gene3D" id="1.10.10.10">
    <property type="entry name" value="Winged helix-like DNA-binding domain superfamily/Winged helix DNA-binding domain"/>
    <property type="match status" value="1"/>
</dbReference>
<feature type="domain" description="HTH lysR-type" evidence="5">
    <location>
        <begin position="1"/>
        <end position="58"/>
    </location>
</feature>
<dbReference type="CDD" id="cd05466">
    <property type="entry name" value="PBP2_LTTR_substrate"/>
    <property type="match status" value="1"/>
</dbReference>
<dbReference type="InterPro" id="IPR036390">
    <property type="entry name" value="WH_DNA-bd_sf"/>
</dbReference>
<comment type="similarity">
    <text evidence="1">Belongs to the LysR transcriptional regulatory family.</text>
</comment>
<protein>
    <submittedName>
        <fullName evidence="6">LysR family transcriptional regulator</fullName>
    </submittedName>
</protein>
<organism evidence="6 7">
    <name type="scientific">Enterocloster alcoholdehydrogenati</name>
    <dbReference type="NCBI Taxonomy" id="2547410"/>
    <lineage>
        <taxon>Bacteria</taxon>
        <taxon>Bacillati</taxon>
        <taxon>Bacillota</taxon>
        <taxon>Clostridia</taxon>
        <taxon>Lachnospirales</taxon>
        <taxon>Lachnospiraceae</taxon>
        <taxon>Enterocloster</taxon>
    </lineage>
</organism>
<proteinExistence type="inferred from homology"/>
<dbReference type="InterPro" id="IPR005119">
    <property type="entry name" value="LysR_subst-bd"/>
</dbReference>
<reference evidence="6 7" key="1">
    <citation type="submission" date="2024-04" db="EMBL/GenBank/DDBJ databases">
        <title>Defined microbial consortia suppress multidrug-resistant proinflammatory Enterobacteriaceae via ecological control.</title>
        <authorList>
            <person name="Furuichi M."/>
            <person name="Kawaguchi T."/>
            <person name="Pust M."/>
            <person name="Yasuma K."/>
            <person name="Plichta D."/>
            <person name="Hasegawa N."/>
            <person name="Ohya T."/>
            <person name="Bhattarai S."/>
            <person name="Sasajima S."/>
            <person name="Aoto Y."/>
            <person name="Tuganbaev T."/>
            <person name="Yaginuma M."/>
            <person name="Ueda M."/>
            <person name="Okahashi N."/>
            <person name="Amafuji K."/>
            <person name="Kiridooshi Y."/>
            <person name="Sugita K."/>
            <person name="Strazar M."/>
            <person name="Skelly A."/>
            <person name="Suda W."/>
            <person name="Hattori M."/>
            <person name="Nakamoto N."/>
            <person name="Caballero S."/>
            <person name="Norman J."/>
            <person name="Olle B."/>
            <person name="Tanoue T."/>
            <person name="Arita M."/>
            <person name="Bucci V."/>
            <person name="Atarashi K."/>
            <person name="Xavier R."/>
            <person name="Honda K."/>
        </authorList>
    </citation>
    <scope>NUCLEOTIDE SEQUENCE [LARGE SCALE GENOMIC DNA]</scope>
    <source>
        <strain evidence="7">f13</strain>
    </source>
</reference>
<keyword evidence="7" id="KW-1185">Reference proteome</keyword>
<name>A0ABQ0AWJ7_9FIRM</name>
<gene>
    <name evidence="6" type="ORF">F130042H8_14410</name>
</gene>
<dbReference type="EMBL" id="BAABXL010000001">
    <property type="protein sequence ID" value="GAA6268381.1"/>
    <property type="molecule type" value="Genomic_DNA"/>
</dbReference>
<dbReference type="Pfam" id="PF00126">
    <property type="entry name" value="HTH_1"/>
    <property type="match status" value="1"/>
</dbReference>
<evidence type="ECO:0000256" key="1">
    <source>
        <dbReference type="ARBA" id="ARBA00009437"/>
    </source>
</evidence>
<dbReference type="Pfam" id="PF03466">
    <property type="entry name" value="LysR_substrate"/>
    <property type="match status" value="1"/>
</dbReference>
<keyword evidence="3" id="KW-0238">DNA-binding</keyword>
<evidence type="ECO:0000313" key="6">
    <source>
        <dbReference type="EMBL" id="GAA6268381.1"/>
    </source>
</evidence>
<evidence type="ECO:0000256" key="3">
    <source>
        <dbReference type="ARBA" id="ARBA00023125"/>
    </source>
</evidence>
<dbReference type="SUPFAM" id="SSF53850">
    <property type="entry name" value="Periplasmic binding protein-like II"/>
    <property type="match status" value="1"/>
</dbReference>
<evidence type="ECO:0000259" key="5">
    <source>
        <dbReference type="PROSITE" id="PS50931"/>
    </source>
</evidence>
<evidence type="ECO:0000256" key="4">
    <source>
        <dbReference type="ARBA" id="ARBA00023163"/>
    </source>
</evidence>
<dbReference type="RefSeq" id="WP_178302026.1">
    <property type="nucleotide sequence ID" value="NZ_BAABXL010000001.1"/>
</dbReference>
<comment type="caution">
    <text evidence="6">The sequence shown here is derived from an EMBL/GenBank/DDBJ whole genome shotgun (WGS) entry which is preliminary data.</text>
</comment>
<dbReference type="Gene3D" id="3.40.190.290">
    <property type="match status" value="1"/>
</dbReference>
<evidence type="ECO:0000256" key="2">
    <source>
        <dbReference type="ARBA" id="ARBA00023015"/>
    </source>
</evidence>
<dbReference type="InterPro" id="IPR050950">
    <property type="entry name" value="HTH-type_LysR_regulators"/>
</dbReference>
<keyword evidence="2" id="KW-0805">Transcription regulation</keyword>
<dbReference type="PANTHER" id="PTHR30419">
    <property type="entry name" value="HTH-TYPE TRANSCRIPTIONAL REGULATOR YBHD"/>
    <property type="match status" value="1"/>
</dbReference>
<dbReference type="PRINTS" id="PR00039">
    <property type="entry name" value="HTHLYSR"/>
</dbReference>
<keyword evidence="4" id="KW-0804">Transcription</keyword>
<accession>A0ABQ0AWJ7</accession>
<dbReference type="InterPro" id="IPR000847">
    <property type="entry name" value="LysR_HTH_N"/>
</dbReference>
<dbReference type="SUPFAM" id="SSF46785">
    <property type="entry name" value="Winged helix' DNA-binding domain"/>
    <property type="match status" value="1"/>
</dbReference>
<evidence type="ECO:0000313" key="7">
    <source>
        <dbReference type="Proteomes" id="UP001600894"/>
    </source>
</evidence>
<sequence>MDLKEARYILAIARHKSIGKAAESLFISQPSLSKYLKNLEQQLGAPLFSRLEQGYVPTYMGERYLYYAEQIAAFGQEWDQEYEDITRRAHGRLNIAVPIMLGSTLLQPTLMEFHRIYPHVTVNIMEEVSFVAEQTLKNTSIDLTIYNVHTFPKLLEYQVIRREEIVLILPESHPLKCEAQKKEGFSYPWLDLKKLSHENFILLYPDQNTGGIARDLFARYGIDPTALLHTRNSQMSIKLAMDGMGAAFAPASYFHYMAESRADRPGCYSVGEEPVSIMTIAACRPGRYMPKHVKDYIELLKAYALPFHTPQSGSERGTETDRLP</sequence>
<dbReference type="PROSITE" id="PS50931">
    <property type="entry name" value="HTH_LYSR"/>
    <property type="match status" value="1"/>
</dbReference>